<dbReference type="InterPro" id="IPR029047">
    <property type="entry name" value="HSP70_peptide-bd_sf"/>
</dbReference>
<evidence type="ECO:0000313" key="5">
    <source>
        <dbReference type="Proteomes" id="UP000008312"/>
    </source>
</evidence>
<dbReference type="InParanoid" id="D8LYA0"/>
<evidence type="ECO:0000256" key="2">
    <source>
        <dbReference type="ARBA" id="ARBA00022840"/>
    </source>
</evidence>
<dbReference type="RefSeq" id="XP_012894603.1">
    <property type="nucleotide sequence ID" value="XM_013039149.1"/>
</dbReference>
<comment type="similarity">
    <text evidence="3">Belongs to the heat shock protein 70 family.</text>
</comment>
<dbReference type="PROSITE" id="PS00297">
    <property type="entry name" value="HSP70_1"/>
    <property type="match status" value="1"/>
</dbReference>
<dbReference type="CDD" id="cd24029">
    <property type="entry name" value="ASKHA_NBD_HSP70_DnaK_HscA_HscC"/>
    <property type="match status" value="1"/>
</dbReference>
<keyword evidence="2 3" id="KW-0067">ATP-binding</keyword>
<dbReference type="GO" id="GO:0140662">
    <property type="term" value="F:ATP-dependent protein folding chaperone"/>
    <property type="evidence" value="ECO:0007669"/>
    <property type="project" value="InterPro"/>
</dbReference>
<evidence type="ECO:0000256" key="1">
    <source>
        <dbReference type="ARBA" id="ARBA00022741"/>
    </source>
</evidence>
<evidence type="ECO:0000256" key="3">
    <source>
        <dbReference type="RuleBase" id="RU003322"/>
    </source>
</evidence>
<name>D8LYA0_BLAHO</name>
<dbReference type="Pfam" id="PF00012">
    <property type="entry name" value="HSP70"/>
    <property type="match status" value="1"/>
</dbReference>
<dbReference type="Proteomes" id="UP000008312">
    <property type="component" value="Unassembled WGS sequence"/>
</dbReference>
<evidence type="ECO:0000313" key="4">
    <source>
        <dbReference type="EMBL" id="CBK20555.2"/>
    </source>
</evidence>
<dbReference type="AlphaFoldDB" id="D8LYA0"/>
<accession>D8LYA0</accession>
<gene>
    <name evidence="4" type="ORF">GSBLH_T00000866001</name>
</gene>
<dbReference type="SUPFAM" id="SSF53067">
    <property type="entry name" value="Actin-like ATPase domain"/>
    <property type="match status" value="2"/>
</dbReference>
<dbReference type="Gene3D" id="3.30.420.40">
    <property type="match status" value="2"/>
</dbReference>
<sequence length="507" mass="55929">MPEVPVGIDLGTTNSCAFYYKEGEFECVDYPNGRKLFPSFVRYSKSGIISGSSAKLYFGRARNVVRNAKRLIGRYYNSTEVQGALNYCGVPVVNKGNKPYFHIAETDADYSPSDVSAEILKEIKKTIENRSGCTIGDVVITIPANFDNNQRQATRDAISKAGFNMNRVKLLNEPSAAAICYGLGQDTTSKKIMVYDFGGGTFDVSILDISNGNYKVLVHDGDNFLGGSNIDEIILEWLLKTWEETYGEELIPEGLTPEAKSQTRSGLLSLCEQAKEQLSSMDESDIEPPIFMEEGYAVTLTIDTLNDLIDKELDKTIAIVERALNKAGLSRDDMSRVVLVGGSTRLLLVQKKLAKHFGKEKTTQSVNPDECVAKGACMALVYDILPKEKTAFSLGTSLINNEVECIIPSNHDIPCSESVVLTTAVDNAETIYTQLCQGRSTYVEEVAPLSSCNVLKAYRYSGFPKRPKGEIHFNTTFSYDGESKVHVTVKCEETGQELFNSDLTWDS</sequence>
<protein>
    <recommendedName>
        <fullName evidence="6">Heat shock protein 70</fullName>
    </recommendedName>
</protein>
<keyword evidence="1 3" id="KW-0547">Nucleotide-binding</keyword>
<dbReference type="InterPro" id="IPR043129">
    <property type="entry name" value="ATPase_NBD"/>
</dbReference>
<dbReference type="InterPro" id="IPR018181">
    <property type="entry name" value="Heat_shock_70_CS"/>
</dbReference>
<reference evidence="4" key="1">
    <citation type="submission" date="2010-02" db="EMBL/GenBank/DDBJ databases">
        <title>Sequencing and annotation of the Blastocystis hominis genome.</title>
        <authorList>
            <person name="Wincker P."/>
        </authorList>
    </citation>
    <scope>NUCLEOTIDE SEQUENCE</scope>
    <source>
        <strain evidence="4">Singapore isolate B</strain>
    </source>
</reference>
<keyword evidence="5" id="KW-1185">Reference proteome</keyword>
<dbReference type="PRINTS" id="PR00301">
    <property type="entry name" value="HEATSHOCK70"/>
</dbReference>
<dbReference type="InterPro" id="IPR013126">
    <property type="entry name" value="Hsp_70_fam"/>
</dbReference>
<dbReference type="GeneID" id="24918154"/>
<dbReference type="PROSITE" id="PS00329">
    <property type="entry name" value="HSP70_2"/>
    <property type="match status" value="1"/>
</dbReference>
<dbReference type="OrthoDB" id="202660at2759"/>
<dbReference type="SUPFAM" id="SSF100920">
    <property type="entry name" value="Heat shock protein 70kD (HSP70), peptide-binding domain"/>
    <property type="match status" value="1"/>
</dbReference>
<evidence type="ECO:0008006" key="6">
    <source>
        <dbReference type="Google" id="ProtNLM"/>
    </source>
</evidence>
<proteinExistence type="inferred from homology"/>
<dbReference type="Gene3D" id="2.60.34.10">
    <property type="entry name" value="Substrate Binding Domain Of DNAk, Chain A, domain 1"/>
    <property type="match status" value="1"/>
</dbReference>
<dbReference type="EMBL" id="FN668639">
    <property type="protein sequence ID" value="CBK20555.2"/>
    <property type="molecule type" value="Genomic_DNA"/>
</dbReference>
<dbReference type="Gene3D" id="3.90.640.10">
    <property type="entry name" value="Actin, Chain A, domain 4"/>
    <property type="match status" value="1"/>
</dbReference>
<organism evidence="4">
    <name type="scientific">Blastocystis hominis</name>
    <dbReference type="NCBI Taxonomy" id="12968"/>
    <lineage>
        <taxon>Eukaryota</taxon>
        <taxon>Sar</taxon>
        <taxon>Stramenopiles</taxon>
        <taxon>Bigyra</taxon>
        <taxon>Opalozoa</taxon>
        <taxon>Opalinata</taxon>
        <taxon>Blastocystidae</taxon>
        <taxon>Blastocystis</taxon>
    </lineage>
</organism>
<dbReference type="GO" id="GO:0005524">
    <property type="term" value="F:ATP binding"/>
    <property type="evidence" value="ECO:0007669"/>
    <property type="project" value="UniProtKB-KW"/>
</dbReference>
<dbReference type="PANTHER" id="PTHR19375">
    <property type="entry name" value="HEAT SHOCK PROTEIN 70KDA"/>
    <property type="match status" value="1"/>
</dbReference>
<dbReference type="OMA" id="DEIILEW"/>